<dbReference type="AlphaFoldDB" id="A0A2S2E5C8"/>
<dbReference type="Pfam" id="PF06995">
    <property type="entry name" value="Phage_P2_GpU"/>
    <property type="match status" value="1"/>
</dbReference>
<protein>
    <submittedName>
        <fullName evidence="1">Putative tape measure protein</fullName>
    </submittedName>
</protein>
<sequence>MAINETLMALGDYRFSIATAALKQMQRQYAYRWADVPVLNSKPRSQFTGPELFELTMEGVIYPYYKGGFEQIDQLQAQAAKGEPLRLVDGLGNDWGLVTVRKISEQHESLRVKGKPMKITFTITLKEYHEPS</sequence>
<dbReference type="PIRSF" id="PIRSF029208">
    <property type="entry name" value="Phage_tail_GPU"/>
    <property type="match status" value="1"/>
</dbReference>
<gene>
    <name evidence="1" type="ORF">HMF8227_02347</name>
</gene>
<dbReference type="EMBL" id="CP029347">
    <property type="protein sequence ID" value="AWL12799.1"/>
    <property type="molecule type" value="Genomic_DNA"/>
</dbReference>
<reference evidence="1 2" key="1">
    <citation type="submission" date="2018-05" db="EMBL/GenBank/DDBJ databases">
        <title>Salinimonas sp. HMF8227 Genome sequencing and assembly.</title>
        <authorList>
            <person name="Kang H."/>
            <person name="Kang J."/>
            <person name="Cha I."/>
            <person name="Kim H."/>
            <person name="Joh K."/>
        </authorList>
    </citation>
    <scope>NUCLEOTIDE SEQUENCE [LARGE SCALE GENOMIC DNA]</scope>
    <source>
        <strain evidence="1 2">HMF8227</strain>
    </source>
</reference>
<name>A0A2S2E5C8_9ALTE</name>
<dbReference type="KEGG" id="salh:HMF8227_02347"/>
<dbReference type="Proteomes" id="UP000245728">
    <property type="component" value="Chromosome"/>
</dbReference>
<keyword evidence="2" id="KW-1185">Reference proteome</keyword>
<evidence type="ECO:0000313" key="2">
    <source>
        <dbReference type="Proteomes" id="UP000245728"/>
    </source>
</evidence>
<accession>A0A2S2E5C8</accession>
<organism evidence="1 2">
    <name type="scientific">Saliniradius amylolyticus</name>
    <dbReference type="NCBI Taxonomy" id="2183582"/>
    <lineage>
        <taxon>Bacteria</taxon>
        <taxon>Pseudomonadati</taxon>
        <taxon>Pseudomonadota</taxon>
        <taxon>Gammaproteobacteria</taxon>
        <taxon>Alteromonadales</taxon>
        <taxon>Alteromonadaceae</taxon>
        <taxon>Saliniradius</taxon>
    </lineage>
</organism>
<evidence type="ECO:0000313" key="1">
    <source>
        <dbReference type="EMBL" id="AWL12799.1"/>
    </source>
</evidence>
<proteinExistence type="predicted"/>
<dbReference type="InterPro" id="IPR016912">
    <property type="entry name" value="Phage_P2_GpU"/>
</dbReference>
<dbReference type="InterPro" id="IPR009734">
    <property type="entry name" value="Myoviridae_GpU"/>
</dbReference>
<dbReference type="RefSeq" id="WP_204101056.1">
    <property type="nucleotide sequence ID" value="NZ_CP029347.1"/>
</dbReference>